<dbReference type="RefSeq" id="WP_027098901.1">
    <property type="nucleotide sequence ID" value="NZ_CABJAZ010000008.1"/>
</dbReference>
<dbReference type="PANTHER" id="PTHR42924">
    <property type="entry name" value="EXONUCLEASE"/>
    <property type="match status" value="1"/>
</dbReference>
<evidence type="ECO:0000313" key="3">
    <source>
        <dbReference type="Proteomes" id="UP000092714"/>
    </source>
</evidence>
<organism evidence="2 3">
    <name type="scientific">Clostridium paraputrificum</name>
    <dbReference type="NCBI Taxonomy" id="29363"/>
    <lineage>
        <taxon>Bacteria</taxon>
        <taxon>Bacillati</taxon>
        <taxon>Bacillota</taxon>
        <taxon>Clostridia</taxon>
        <taxon>Eubacteriales</taxon>
        <taxon>Clostridiaceae</taxon>
        <taxon>Clostridium</taxon>
    </lineage>
</organism>
<evidence type="ECO:0000259" key="1">
    <source>
        <dbReference type="SMART" id="SM00481"/>
    </source>
</evidence>
<dbReference type="InterPro" id="IPR004013">
    <property type="entry name" value="PHP_dom"/>
</dbReference>
<dbReference type="PANTHER" id="PTHR42924:SF3">
    <property type="entry name" value="POLYMERASE_HISTIDINOL PHOSPHATASE N-TERMINAL DOMAIN-CONTAINING PROTEIN"/>
    <property type="match status" value="1"/>
</dbReference>
<dbReference type="OrthoDB" id="9791620at2"/>
<feature type="domain" description="Polymerase/histidinol phosphatase N-terminal" evidence="1">
    <location>
        <begin position="5"/>
        <end position="70"/>
    </location>
</feature>
<dbReference type="Pfam" id="PF02811">
    <property type="entry name" value="PHP"/>
    <property type="match status" value="1"/>
</dbReference>
<name>A0A1B8RLN2_9CLOT</name>
<reference evidence="2 3" key="1">
    <citation type="submission" date="2016-06" db="EMBL/GenBank/DDBJ databases">
        <authorList>
            <person name="Kjaerup R.B."/>
            <person name="Dalgaard T.S."/>
            <person name="Juul-Madsen H.R."/>
        </authorList>
    </citation>
    <scope>NUCLEOTIDE SEQUENCE [LARGE SCALE GENOMIC DNA]</scope>
    <source>
        <strain evidence="2 3">373-A1</strain>
    </source>
</reference>
<evidence type="ECO:0000313" key="2">
    <source>
        <dbReference type="EMBL" id="OBY09772.1"/>
    </source>
</evidence>
<gene>
    <name evidence="2" type="ORF">CP373A1_13975</name>
</gene>
<dbReference type="EMBL" id="MAPZ01000026">
    <property type="protein sequence ID" value="OBY09772.1"/>
    <property type="molecule type" value="Genomic_DNA"/>
</dbReference>
<protein>
    <submittedName>
        <fullName evidence="2">Phosphatase</fullName>
    </submittedName>
</protein>
<dbReference type="SMART" id="SM00481">
    <property type="entry name" value="POLIIIAc"/>
    <property type="match status" value="1"/>
</dbReference>
<dbReference type="GeneID" id="42776731"/>
<keyword evidence="3" id="KW-1185">Reference proteome</keyword>
<dbReference type="eggNOG" id="COG0613">
    <property type="taxonomic scope" value="Bacteria"/>
</dbReference>
<dbReference type="GO" id="GO:0035312">
    <property type="term" value="F:5'-3' DNA exonuclease activity"/>
    <property type="evidence" value="ECO:0007669"/>
    <property type="project" value="TreeGrafter"/>
</dbReference>
<dbReference type="GO" id="GO:0004534">
    <property type="term" value="F:5'-3' RNA exonuclease activity"/>
    <property type="evidence" value="ECO:0007669"/>
    <property type="project" value="TreeGrafter"/>
</dbReference>
<sequence length="230" mass="26249">MYTKGDFHIHSTESDGELKPGEIILLAKERKIDIIALTDHNTVSGDKQAIKVGKIHGVKVIPGIELSTRYKGNRVHILGYFKDNRYEGEEFKKMLNSMKKGKFKECQIYHKGKLSFKSEGGKISTSAGVEFLHHYGAFVVLAHPTLLKREAFNELINLNFDGIEAKYYRNKENETEYFISMAKEKGIIYTAGSDFHSLRKVDLKHGTLGQIFLEEDEIKVFLDKLYEKGV</sequence>
<dbReference type="InterPro" id="IPR052018">
    <property type="entry name" value="PHP_domain"/>
</dbReference>
<dbReference type="InterPro" id="IPR003141">
    <property type="entry name" value="Pol/His_phosphatase_N"/>
</dbReference>
<proteinExistence type="predicted"/>
<comment type="caution">
    <text evidence="2">The sequence shown here is derived from an EMBL/GenBank/DDBJ whole genome shotgun (WGS) entry which is preliminary data.</text>
</comment>
<dbReference type="SUPFAM" id="SSF89550">
    <property type="entry name" value="PHP domain-like"/>
    <property type="match status" value="1"/>
</dbReference>
<dbReference type="AlphaFoldDB" id="A0A1B8RLN2"/>
<dbReference type="Proteomes" id="UP000092714">
    <property type="component" value="Unassembled WGS sequence"/>
</dbReference>
<accession>A0A1B8RLN2</accession>
<dbReference type="CDD" id="cd07438">
    <property type="entry name" value="PHP_HisPPase_AMP"/>
    <property type="match status" value="1"/>
</dbReference>
<dbReference type="Gene3D" id="3.20.20.140">
    <property type="entry name" value="Metal-dependent hydrolases"/>
    <property type="match status" value="1"/>
</dbReference>
<dbReference type="InterPro" id="IPR016195">
    <property type="entry name" value="Pol/histidinol_Pase-like"/>
</dbReference>